<dbReference type="AlphaFoldDB" id="A0A8H5MGF6"/>
<accession>A0A8H5MGF6</accession>
<dbReference type="PANTHER" id="PTHR34883">
    <property type="entry name" value="SERINE-RICH PROTEIN, PUTATIVE-RELATED-RELATED"/>
    <property type="match status" value="1"/>
</dbReference>
<dbReference type="Proteomes" id="UP000518752">
    <property type="component" value="Unassembled WGS sequence"/>
</dbReference>
<dbReference type="Gene3D" id="2.60.40.420">
    <property type="entry name" value="Cupredoxins - blue copper proteins"/>
    <property type="match status" value="2"/>
</dbReference>
<dbReference type="PANTHER" id="PTHR34883:SF15">
    <property type="entry name" value="EXTRACELLULAR SERINE-RICH PROTEIN"/>
    <property type="match status" value="1"/>
</dbReference>
<comment type="caution">
    <text evidence="3">The sequence shown here is derived from an EMBL/GenBank/DDBJ whole genome shotgun (WGS) entry which is preliminary data.</text>
</comment>
<proteinExistence type="predicted"/>
<keyword evidence="4" id="KW-1185">Reference proteome</keyword>
<dbReference type="InterPro" id="IPR008972">
    <property type="entry name" value="Cupredoxin"/>
</dbReference>
<dbReference type="SUPFAM" id="SSF49503">
    <property type="entry name" value="Cupredoxins"/>
    <property type="match status" value="2"/>
</dbReference>
<evidence type="ECO:0000256" key="1">
    <source>
        <dbReference type="SAM" id="MobiDB-lite"/>
    </source>
</evidence>
<protein>
    <recommendedName>
        <fullName evidence="5">Cupredoxin</fullName>
    </recommendedName>
</protein>
<reference evidence="3 4" key="1">
    <citation type="journal article" date="2020" name="ISME J.">
        <title>Uncovering the hidden diversity of litter-decomposition mechanisms in mushroom-forming fungi.</title>
        <authorList>
            <person name="Floudas D."/>
            <person name="Bentzer J."/>
            <person name="Ahren D."/>
            <person name="Johansson T."/>
            <person name="Persson P."/>
            <person name="Tunlid A."/>
        </authorList>
    </citation>
    <scope>NUCLEOTIDE SEQUENCE [LARGE SCALE GENOMIC DNA]</scope>
    <source>
        <strain evidence="3 4">CBS 406.79</strain>
    </source>
</reference>
<feature type="region of interest" description="Disordered" evidence="1">
    <location>
        <begin position="338"/>
        <end position="360"/>
    </location>
</feature>
<dbReference type="CDD" id="cd00920">
    <property type="entry name" value="Cupredoxin"/>
    <property type="match status" value="2"/>
</dbReference>
<evidence type="ECO:0008006" key="5">
    <source>
        <dbReference type="Google" id="ProtNLM"/>
    </source>
</evidence>
<evidence type="ECO:0000313" key="3">
    <source>
        <dbReference type="EMBL" id="KAF5393530.1"/>
    </source>
</evidence>
<name>A0A8H5MGF6_9AGAR</name>
<dbReference type="OrthoDB" id="1921208at2759"/>
<organism evidence="3 4">
    <name type="scientific">Collybiopsis confluens</name>
    <dbReference type="NCBI Taxonomy" id="2823264"/>
    <lineage>
        <taxon>Eukaryota</taxon>
        <taxon>Fungi</taxon>
        <taxon>Dikarya</taxon>
        <taxon>Basidiomycota</taxon>
        <taxon>Agaricomycotina</taxon>
        <taxon>Agaricomycetes</taxon>
        <taxon>Agaricomycetidae</taxon>
        <taxon>Agaricales</taxon>
        <taxon>Marasmiineae</taxon>
        <taxon>Omphalotaceae</taxon>
        <taxon>Collybiopsis</taxon>
    </lineage>
</organism>
<dbReference type="InterPro" id="IPR052953">
    <property type="entry name" value="Ser-rich/MCO-related"/>
</dbReference>
<keyword evidence="2" id="KW-0732">Signal</keyword>
<dbReference type="EMBL" id="JAACJN010000002">
    <property type="protein sequence ID" value="KAF5393530.1"/>
    <property type="molecule type" value="Genomic_DNA"/>
</dbReference>
<evidence type="ECO:0000313" key="4">
    <source>
        <dbReference type="Proteomes" id="UP000518752"/>
    </source>
</evidence>
<feature type="signal peptide" evidence="2">
    <location>
        <begin position="1"/>
        <end position="18"/>
    </location>
</feature>
<evidence type="ECO:0000256" key="2">
    <source>
        <dbReference type="SAM" id="SignalP"/>
    </source>
</evidence>
<feature type="chain" id="PRO_5034948409" description="Cupredoxin" evidence="2">
    <location>
        <begin position="19"/>
        <end position="386"/>
    </location>
</feature>
<sequence>MHTRIIGAALAVFPVALATSWDVSVGPNGQFIFYPEYVLAEVGDTVNMIFHPKNHSVTQSSFDAPCVPLSGGVGSGFMPVASDSDPTLPNFVITVNDTNPIWIHCEQKGHCGAGMVFAVNPPDVSSNKSFAAFQALAIQLNGTQTSDLPPISTPPAQSWSTATATVSDASSTWVSTYTSYIGTPGNTVSILDKIFALTKVFAEPTYAVGGPVTHNITVGVNGQLAFGPSNITAAIGDIVEFTFLAKNHSVIQSSFSTPCTPLENGFNLGFQSVAANTTGPTLSITINNTTPIWGYCGQTSPVSHCGSGMVFAINAVETGANNFATFLALAESTLIKSASNSSGTNSTASPSSTGSGSKGNGAVSAINSSGGMTLLLASLLAVVFIL</sequence>
<feature type="compositionally biased region" description="Low complexity" evidence="1">
    <location>
        <begin position="338"/>
        <end position="355"/>
    </location>
</feature>
<gene>
    <name evidence="3" type="ORF">D9757_000570</name>
</gene>